<dbReference type="Gene3D" id="3.40.50.2000">
    <property type="entry name" value="Glycogen Phosphorylase B"/>
    <property type="match status" value="2"/>
</dbReference>
<gene>
    <name evidence="3" type="ORF">BJ968_003294</name>
</gene>
<dbReference type="Pfam" id="PF01075">
    <property type="entry name" value="Glyco_transf_9"/>
    <property type="match status" value="1"/>
</dbReference>
<dbReference type="GO" id="GO:0009244">
    <property type="term" value="P:lipopolysaccharide core region biosynthetic process"/>
    <property type="evidence" value="ECO:0007669"/>
    <property type="project" value="TreeGrafter"/>
</dbReference>
<name>A0A7Y9J245_9ACTN</name>
<reference evidence="3 4" key="1">
    <citation type="submission" date="2020-07" db="EMBL/GenBank/DDBJ databases">
        <title>Sequencing the genomes of 1000 actinobacteria strains.</title>
        <authorList>
            <person name="Klenk H.-P."/>
        </authorList>
    </citation>
    <scope>NUCLEOTIDE SEQUENCE [LARGE SCALE GENOMIC DNA]</scope>
    <source>
        <strain evidence="3 4">DSM 7487</strain>
    </source>
</reference>
<dbReference type="PANTHER" id="PTHR30160">
    <property type="entry name" value="TETRAACYLDISACCHARIDE 4'-KINASE-RELATED"/>
    <property type="match status" value="1"/>
</dbReference>
<evidence type="ECO:0000313" key="3">
    <source>
        <dbReference type="EMBL" id="NYD23754.1"/>
    </source>
</evidence>
<dbReference type="InterPro" id="IPR002201">
    <property type="entry name" value="Glyco_trans_9"/>
</dbReference>
<dbReference type="InterPro" id="IPR051199">
    <property type="entry name" value="LPS_LOS_Heptosyltrfase"/>
</dbReference>
<comment type="caution">
    <text evidence="3">The sequence shown here is derived from an EMBL/GenBank/DDBJ whole genome shotgun (WGS) entry which is preliminary data.</text>
</comment>
<sequence>MTFALDRSDLLVLRSLGLGDLLAGVPALRGLRRAFPGHRLVLACPAGIGGFLRARGVVDEVLVTRDLDPLDAAGSGHLAVDLHGRGPESRRVLAATGPARLLGFGTDGFEGPEWVRHEHEVDRWCRLVAAWGARCGPEDLRLRDRTAVPDGPVVVHPGAAFPARRWPVDRWREVVAHLVGQGLDVVVTGTADERDLGAALAAAGARDRCGASTLDELASLVASARLMLSGDTGTAHLATAFATPSVVLFGPTPPAWWGPAIDADRHTVLWHGDPGARDYVGDPHGTGVDPTLARTTVEEVICAAAHLLAR</sequence>
<proteinExistence type="predicted"/>
<evidence type="ECO:0000256" key="2">
    <source>
        <dbReference type="ARBA" id="ARBA00022679"/>
    </source>
</evidence>
<dbReference type="GO" id="GO:0008713">
    <property type="term" value="F:ADP-heptose-lipopolysaccharide heptosyltransferase activity"/>
    <property type="evidence" value="ECO:0007669"/>
    <property type="project" value="TreeGrafter"/>
</dbReference>
<keyword evidence="4" id="KW-1185">Reference proteome</keyword>
<dbReference type="SUPFAM" id="SSF53756">
    <property type="entry name" value="UDP-Glycosyltransferase/glycogen phosphorylase"/>
    <property type="match status" value="1"/>
</dbReference>
<evidence type="ECO:0000256" key="1">
    <source>
        <dbReference type="ARBA" id="ARBA00022676"/>
    </source>
</evidence>
<dbReference type="CDD" id="cd03789">
    <property type="entry name" value="GT9_LPS_heptosyltransferase"/>
    <property type="match status" value="1"/>
</dbReference>
<keyword evidence="1" id="KW-0328">Glycosyltransferase</keyword>
<dbReference type="Proteomes" id="UP000521922">
    <property type="component" value="Unassembled WGS sequence"/>
</dbReference>
<accession>A0A7Y9J245</accession>
<organism evidence="3 4">
    <name type="scientific">Kineococcus aurantiacus</name>
    <dbReference type="NCBI Taxonomy" id="37633"/>
    <lineage>
        <taxon>Bacteria</taxon>
        <taxon>Bacillati</taxon>
        <taxon>Actinomycetota</taxon>
        <taxon>Actinomycetes</taxon>
        <taxon>Kineosporiales</taxon>
        <taxon>Kineosporiaceae</taxon>
        <taxon>Kineococcus</taxon>
    </lineage>
</organism>
<evidence type="ECO:0000313" key="4">
    <source>
        <dbReference type="Proteomes" id="UP000521922"/>
    </source>
</evidence>
<dbReference type="RefSeq" id="WP_179753695.1">
    <property type="nucleotide sequence ID" value="NZ_BAAAGN010000003.1"/>
</dbReference>
<dbReference type="AlphaFoldDB" id="A0A7Y9J245"/>
<dbReference type="PANTHER" id="PTHR30160:SF1">
    <property type="entry name" value="LIPOPOLYSACCHARIDE 1,2-N-ACETYLGLUCOSAMINETRANSFERASE-RELATED"/>
    <property type="match status" value="1"/>
</dbReference>
<dbReference type="EMBL" id="JACCBB010000001">
    <property type="protein sequence ID" value="NYD23754.1"/>
    <property type="molecule type" value="Genomic_DNA"/>
</dbReference>
<keyword evidence="2 3" id="KW-0808">Transferase</keyword>
<protein>
    <submittedName>
        <fullName evidence="3">ADP-heptose:LPS heptosyltransferase</fullName>
    </submittedName>
</protein>
<dbReference type="GO" id="GO:0005829">
    <property type="term" value="C:cytosol"/>
    <property type="evidence" value="ECO:0007669"/>
    <property type="project" value="TreeGrafter"/>
</dbReference>